<protein>
    <submittedName>
        <fullName evidence="5">Multidrug resistance-associated protein 7</fullName>
    </submittedName>
</protein>
<dbReference type="GO" id="GO:0016020">
    <property type="term" value="C:membrane"/>
    <property type="evidence" value="ECO:0007669"/>
    <property type="project" value="TreeGrafter"/>
</dbReference>
<dbReference type="Proteomes" id="UP000054359">
    <property type="component" value="Unassembled WGS sequence"/>
</dbReference>
<name>A0A087TGP7_STEMI</name>
<dbReference type="InterPro" id="IPR050173">
    <property type="entry name" value="ABC_transporter_C-like"/>
</dbReference>
<evidence type="ECO:0000313" key="6">
    <source>
        <dbReference type="Proteomes" id="UP000054359"/>
    </source>
</evidence>
<dbReference type="EMBL" id="KK115151">
    <property type="protein sequence ID" value="KFM64286.1"/>
    <property type="molecule type" value="Genomic_DNA"/>
</dbReference>
<keyword evidence="6" id="KW-1185">Reference proteome</keyword>
<evidence type="ECO:0000256" key="1">
    <source>
        <dbReference type="ARBA" id="ARBA00004127"/>
    </source>
</evidence>
<evidence type="ECO:0000256" key="4">
    <source>
        <dbReference type="ARBA" id="ARBA00022840"/>
    </source>
</evidence>
<accession>A0A087TGP7</accession>
<reference evidence="5 6" key="1">
    <citation type="submission" date="2013-11" db="EMBL/GenBank/DDBJ databases">
        <title>Genome sequencing of Stegodyphus mimosarum.</title>
        <authorList>
            <person name="Bechsgaard J."/>
        </authorList>
    </citation>
    <scope>NUCLEOTIDE SEQUENCE [LARGE SCALE GENOMIC DNA]</scope>
</reference>
<dbReference type="GO" id="GO:0005524">
    <property type="term" value="F:ATP binding"/>
    <property type="evidence" value="ECO:0007669"/>
    <property type="project" value="UniProtKB-KW"/>
</dbReference>
<evidence type="ECO:0000256" key="2">
    <source>
        <dbReference type="ARBA" id="ARBA00022737"/>
    </source>
</evidence>
<dbReference type="GO" id="GO:0042626">
    <property type="term" value="F:ATPase-coupled transmembrane transporter activity"/>
    <property type="evidence" value="ECO:0007669"/>
    <property type="project" value="TreeGrafter"/>
</dbReference>
<dbReference type="OMA" id="YHAILEC"/>
<keyword evidence="3" id="KW-0547">Nucleotide-binding</keyword>
<dbReference type="AlphaFoldDB" id="A0A087TGP7"/>
<dbReference type="PANTHER" id="PTHR24223:SF443">
    <property type="entry name" value="MULTIDRUG-RESISTANCE LIKE PROTEIN 1, ISOFORM I"/>
    <property type="match status" value="1"/>
</dbReference>
<sequence length="73" mass="8080">MKLPERNKGIGYVSQEAWIQQMSVKDNILFGKPLNILRYRNVLEACALLDDLQALPYGDKTEVGDKGVTLSGG</sequence>
<dbReference type="SUPFAM" id="SSF52540">
    <property type="entry name" value="P-loop containing nucleoside triphosphate hydrolases"/>
    <property type="match status" value="1"/>
</dbReference>
<evidence type="ECO:0000256" key="3">
    <source>
        <dbReference type="ARBA" id="ARBA00022741"/>
    </source>
</evidence>
<dbReference type="Gene3D" id="3.40.50.300">
    <property type="entry name" value="P-loop containing nucleotide triphosphate hydrolases"/>
    <property type="match status" value="1"/>
</dbReference>
<dbReference type="InterPro" id="IPR027417">
    <property type="entry name" value="P-loop_NTPase"/>
</dbReference>
<evidence type="ECO:0000313" key="5">
    <source>
        <dbReference type="EMBL" id="KFM64286.1"/>
    </source>
</evidence>
<keyword evidence="4" id="KW-0067">ATP-binding</keyword>
<comment type="subcellular location">
    <subcellularLocation>
        <location evidence="1">Endomembrane system</location>
        <topology evidence="1">Multi-pass membrane protein</topology>
    </subcellularLocation>
</comment>
<dbReference type="OrthoDB" id="10065830at2759"/>
<keyword evidence="2" id="KW-0677">Repeat</keyword>
<gene>
    <name evidence="5" type="ORF">X975_13179</name>
</gene>
<dbReference type="GO" id="GO:0012505">
    <property type="term" value="C:endomembrane system"/>
    <property type="evidence" value="ECO:0007669"/>
    <property type="project" value="UniProtKB-SubCell"/>
</dbReference>
<feature type="non-terminal residue" evidence="5">
    <location>
        <position position="73"/>
    </location>
</feature>
<organism evidence="5 6">
    <name type="scientific">Stegodyphus mimosarum</name>
    <name type="common">African social velvet spider</name>
    <dbReference type="NCBI Taxonomy" id="407821"/>
    <lineage>
        <taxon>Eukaryota</taxon>
        <taxon>Metazoa</taxon>
        <taxon>Ecdysozoa</taxon>
        <taxon>Arthropoda</taxon>
        <taxon>Chelicerata</taxon>
        <taxon>Arachnida</taxon>
        <taxon>Araneae</taxon>
        <taxon>Araneomorphae</taxon>
        <taxon>Entelegynae</taxon>
        <taxon>Eresoidea</taxon>
        <taxon>Eresidae</taxon>
        <taxon>Stegodyphus</taxon>
    </lineage>
</organism>
<dbReference type="STRING" id="407821.A0A087TGP7"/>
<proteinExistence type="predicted"/>
<dbReference type="PANTHER" id="PTHR24223">
    <property type="entry name" value="ATP-BINDING CASSETTE SUB-FAMILY C"/>
    <property type="match status" value="1"/>
</dbReference>